<dbReference type="NCBIfam" id="NF047703">
    <property type="entry name" value="slr1658_superfam"/>
    <property type="match status" value="1"/>
</dbReference>
<dbReference type="GO" id="GO:0005524">
    <property type="term" value="F:ATP binding"/>
    <property type="evidence" value="ECO:0007669"/>
    <property type="project" value="UniProtKB-KW"/>
</dbReference>
<keyword evidence="1" id="KW-0547">Nucleotide-binding</keyword>
<gene>
    <name evidence="1" type="ORF">HPC62_12060</name>
</gene>
<dbReference type="KEGG" id="theu:HPC62_12060"/>
<keyword evidence="1" id="KW-0067">ATP-binding</keyword>
<name>A0A6M8B709_9CYAN</name>
<proteinExistence type="predicted"/>
<protein>
    <submittedName>
        <fullName evidence="1">ATP-binding protein</fullName>
    </submittedName>
</protein>
<dbReference type="Proteomes" id="UP000505210">
    <property type="component" value="Chromosome"/>
</dbReference>
<dbReference type="EMBL" id="CP053661">
    <property type="protein sequence ID" value="QKD82824.1"/>
    <property type="molecule type" value="Genomic_DNA"/>
</dbReference>
<reference evidence="1 2" key="1">
    <citation type="submission" date="2020-05" db="EMBL/GenBank/DDBJ databases">
        <title>Complete genome sequence of of a novel Thermoleptolyngbya strain isolated from hot springs of Ganzi, Sichuan China.</title>
        <authorList>
            <person name="Tang J."/>
            <person name="Daroch M."/>
            <person name="Li L."/>
            <person name="Waleron K."/>
            <person name="Waleron M."/>
            <person name="Waleron M."/>
        </authorList>
    </citation>
    <scope>NUCLEOTIDE SEQUENCE [LARGE SCALE GENOMIC DNA]</scope>
    <source>
        <strain evidence="1 2">PKUAC-SCTA183</strain>
    </source>
</reference>
<organism evidence="1 2">
    <name type="scientific">Thermoleptolyngbya sichuanensis A183</name>
    <dbReference type="NCBI Taxonomy" id="2737172"/>
    <lineage>
        <taxon>Bacteria</taxon>
        <taxon>Bacillati</taxon>
        <taxon>Cyanobacteriota</taxon>
        <taxon>Cyanophyceae</taxon>
        <taxon>Oculatellales</taxon>
        <taxon>Oculatellaceae</taxon>
        <taxon>Thermoleptolyngbya</taxon>
        <taxon>Thermoleptolyngbya sichuanensis</taxon>
    </lineage>
</organism>
<dbReference type="RefSeq" id="WP_172355977.1">
    <property type="nucleotide sequence ID" value="NZ_CP053661.1"/>
</dbReference>
<sequence length="193" mass="22166">MNQIFGEFDDALQPNQEYLILGFSPSAKSIRQRWRNNGLSANFLADYMVTFFPADERDPKTLSRRTEMQDAVRYIANELLENAMKFHDEASRQPITIKLQLHPDCLVFWVTNSVRSEAIAPFQRFIQDILAAQPLERYLQQLEQNALNDEHTASGIGLLTMMVDYGAIVGWKFTQLEQTPPVMTVTTRVQVPI</sequence>
<evidence type="ECO:0000313" key="1">
    <source>
        <dbReference type="EMBL" id="QKD82824.1"/>
    </source>
</evidence>
<dbReference type="AlphaFoldDB" id="A0A6M8B709"/>
<accession>A0A6M8B709</accession>
<keyword evidence="2" id="KW-1185">Reference proteome</keyword>
<dbReference type="InterPro" id="IPR058084">
    <property type="entry name" value="Slr1658-like"/>
</dbReference>
<evidence type="ECO:0000313" key="2">
    <source>
        <dbReference type="Proteomes" id="UP000505210"/>
    </source>
</evidence>